<evidence type="ECO:0000313" key="2">
    <source>
        <dbReference type="Proteomes" id="UP001152531"/>
    </source>
</evidence>
<evidence type="ECO:0000313" key="1">
    <source>
        <dbReference type="EMBL" id="CAH6721439.1"/>
    </source>
</evidence>
<name>A0ACA9Y9I5_9ASCO</name>
<comment type="caution">
    <text evidence="1">The sequence shown here is derived from an EMBL/GenBank/DDBJ whole genome shotgun (WGS) entry which is preliminary data.</text>
</comment>
<sequence>MDTTTVIDKYTQDISNLPLEIRYIFEELKTKDHQLSEARKRYQSKDNQLHKFIKQNGTNAKHPKEQQLYIKIEEDMKLVEKIQREKILLANTALFLISKHLFNFETDITKLERDDLLPPIENIYDIDGGASDYGGINGNSESISVTPTPRPGSSTPVSESLISRKVQKRKTMIKRHKRPRSDDDDDSQAEGKHDGPDGDDADTQLYCFCQRVSFGEMIACDNDDCRFEWFHWQCVGITSTPKDNEVWYCPDCAPRMEKRKKKKKF</sequence>
<organism evidence="1 2">
    <name type="scientific">[Candida] jaroonii</name>
    <dbReference type="NCBI Taxonomy" id="467808"/>
    <lineage>
        <taxon>Eukaryota</taxon>
        <taxon>Fungi</taxon>
        <taxon>Dikarya</taxon>
        <taxon>Ascomycota</taxon>
        <taxon>Saccharomycotina</taxon>
        <taxon>Pichiomycetes</taxon>
        <taxon>Debaryomycetaceae</taxon>
        <taxon>Yamadazyma</taxon>
    </lineage>
</organism>
<proteinExistence type="predicted"/>
<gene>
    <name evidence="1" type="ORF">CLIB1444_06S02190</name>
</gene>
<reference evidence="1" key="1">
    <citation type="submission" date="2022-06" db="EMBL/GenBank/DDBJ databases">
        <authorList>
            <person name="Legras J.-L."/>
            <person name="Devillers H."/>
            <person name="Grondin C."/>
        </authorList>
    </citation>
    <scope>NUCLEOTIDE SEQUENCE</scope>
    <source>
        <strain evidence="1">CLIB 1444</strain>
    </source>
</reference>
<dbReference type="Proteomes" id="UP001152531">
    <property type="component" value="Unassembled WGS sequence"/>
</dbReference>
<keyword evidence="2" id="KW-1185">Reference proteome</keyword>
<dbReference type="EMBL" id="CALSDN010000006">
    <property type="protein sequence ID" value="CAH6721439.1"/>
    <property type="molecule type" value="Genomic_DNA"/>
</dbReference>
<accession>A0ACA9Y9I5</accession>
<protein>
    <submittedName>
        <fullName evidence="1">Chromatin modification-related protein Yng2p</fullName>
    </submittedName>
</protein>